<proteinExistence type="predicted"/>
<dbReference type="InterPro" id="IPR036397">
    <property type="entry name" value="RNaseH_sf"/>
</dbReference>
<sequence length="176" mass="20384">MIFQFIKDHAQEFHVVTMCKVFNVSTSGYYAWLKSEGKAPSESELKRDELKKHIRYFFHRSHGTYGAKRIQKDLLSIGIKVSDRTVGRYLKTLGLRATPESTYIVTTDSVHSNGVFDNHLDQIFEVSEPNKVWVSDITYIWTSQGWLYLAVVLDLFARKVVGWDVMDHMRTKHPIG</sequence>
<dbReference type="PANTHER" id="PTHR46889:SF4">
    <property type="entry name" value="TRANSPOSASE INSO FOR INSERTION SEQUENCE ELEMENT IS911B-RELATED"/>
    <property type="match status" value="1"/>
</dbReference>
<dbReference type="Pfam" id="PF00665">
    <property type="entry name" value="rve"/>
    <property type="match status" value="1"/>
</dbReference>
<evidence type="ECO:0000259" key="2">
    <source>
        <dbReference type="Pfam" id="PF00665"/>
    </source>
</evidence>
<dbReference type="InterPro" id="IPR048020">
    <property type="entry name" value="Transpos_IS3"/>
</dbReference>
<accession>A0A6I2GR17</accession>
<dbReference type="RefSeq" id="WP_311454168.1">
    <property type="nucleotide sequence ID" value="NZ_WJQS01000007.1"/>
</dbReference>
<dbReference type="Pfam" id="PF13276">
    <property type="entry name" value="HTH_21"/>
    <property type="match status" value="1"/>
</dbReference>
<organism evidence="4 5">
    <name type="scientific">Fundicoccus ignavus</name>
    <dbReference type="NCBI Taxonomy" id="2664442"/>
    <lineage>
        <taxon>Bacteria</taxon>
        <taxon>Bacillati</taxon>
        <taxon>Bacillota</taxon>
        <taxon>Bacilli</taxon>
        <taxon>Lactobacillales</taxon>
        <taxon>Aerococcaceae</taxon>
        <taxon>Fundicoccus</taxon>
    </lineage>
</organism>
<keyword evidence="5" id="KW-1185">Reference proteome</keyword>
<evidence type="ECO:0000259" key="3">
    <source>
        <dbReference type="Pfam" id="PF13276"/>
    </source>
</evidence>
<comment type="function">
    <text evidence="1">Involved in the transposition of the insertion sequence.</text>
</comment>
<dbReference type="InterPro" id="IPR001584">
    <property type="entry name" value="Integrase_cat-core"/>
</dbReference>
<dbReference type="InterPro" id="IPR050900">
    <property type="entry name" value="Transposase_IS3/IS150/IS904"/>
</dbReference>
<dbReference type="GO" id="GO:0015074">
    <property type="term" value="P:DNA integration"/>
    <property type="evidence" value="ECO:0007669"/>
    <property type="project" value="InterPro"/>
</dbReference>
<feature type="domain" description="Integrase catalytic" evidence="2">
    <location>
        <begin position="127"/>
        <end position="172"/>
    </location>
</feature>
<gene>
    <name evidence="4" type="ORF">GIY09_08450</name>
</gene>
<evidence type="ECO:0000313" key="4">
    <source>
        <dbReference type="EMBL" id="MRI85895.1"/>
    </source>
</evidence>
<comment type="caution">
    <text evidence="4">The sequence shown here is derived from an EMBL/GenBank/DDBJ whole genome shotgun (WGS) entry which is preliminary data.</text>
</comment>
<dbReference type="GO" id="GO:0003676">
    <property type="term" value="F:nucleic acid binding"/>
    <property type="evidence" value="ECO:0007669"/>
    <property type="project" value="InterPro"/>
</dbReference>
<dbReference type="InterPro" id="IPR025948">
    <property type="entry name" value="HTH-like_dom"/>
</dbReference>
<dbReference type="NCBIfam" id="NF033516">
    <property type="entry name" value="transpos_IS3"/>
    <property type="match status" value="1"/>
</dbReference>
<evidence type="ECO:0000256" key="1">
    <source>
        <dbReference type="ARBA" id="ARBA00002286"/>
    </source>
</evidence>
<dbReference type="SUPFAM" id="SSF53098">
    <property type="entry name" value="Ribonuclease H-like"/>
    <property type="match status" value="1"/>
</dbReference>
<dbReference type="Proteomes" id="UP000430975">
    <property type="component" value="Unassembled WGS sequence"/>
</dbReference>
<name>A0A6I2GR17_9LACT</name>
<evidence type="ECO:0000313" key="5">
    <source>
        <dbReference type="Proteomes" id="UP000430975"/>
    </source>
</evidence>
<dbReference type="AlphaFoldDB" id="A0A6I2GR17"/>
<dbReference type="PANTHER" id="PTHR46889">
    <property type="entry name" value="TRANSPOSASE INSF FOR INSERTION SEQUENCE IS3B-RELATED"/>
    <property type="match status" value="1"/>
</dbReference>
<dbReference type="InterPro" id="IPR012337">
    <property type="entry name" value="RNaseH-like_sf"/>
</dbReference>
<dbReference type="EMBL" id="WJQS01000007">
    <property type="protein sequence ID" value="MRI85895.1"/>
    <property type="molecule type" value="Genomic_DNA"/>
</dbReference>
<reference evidence="4 5" key="1">
    <citation type="submission" date="2019-11" db="EMBL/GenBank/DDBJ databases">
        <title>Characterisation of Fundicoccus ignavus gen. nov. sp. nov., a novel genus of the family Aerococcaceae isolated from bulk tank milk.</title>
        <authorList>
            <person name="Siebert A."/>
            <person name="Huptas C."/>
            <person name="Wenning M."/>
            <person name="Scherer S."/>
            <person name="Doll E.V."/>
        </authorList>
    </citation>
    <scope>NUCLEOTIDE SEQUENCE [LARGE SCALE GENOMIC DNA]</scope>
    <source>
        <strain evidence="4 5">WS4759</strain>
    </source>
</reference>
<feature type="domain" description="HTH-like" evidence="3">
    <location>
        <begin position="47"/>
        <end position="98"/>
    </location>
</feature>
<protein>
    <submittedName>
        <fullName evidence="4">IS3 family transposase</fullName>
    </submittedName>
</protein>
<dbReference type="Gene3D" id="3.30.420.10">
    <property type="entry name" value="Ribonuclease H-like superfamily/Ribonuclease H"/>
    <property type="match status" value="1"/>
</dbReference>